<keyword evidence="6 10" id="KW-0418">Kinase</keyword>
<keyword evidence="4 10" id="KW-0808">Transferase</keyword>
<protein>
    <recommendedName>
        <fullName evidence="3 10">4-diphosphocytidyl-2-C-methyl-D-erythritol kinase</fullName>
        <shortName evidence="10">CMK</shortName>
        <ecNumber evidence="2 10">2.7.1.148</ecNumber>
    </recommendedName>
    <alternativeName>
        <fullName evidence="9 10">4-(cytidine-5'-diphospho)-2-C-methyl-D-erythritol kinase</fullName>
    </alternativeName>
</protein>
<dbReference type="EC" id="2.7.1.148" evidence="2 10"/>
<dbReference type="InterPro" id="IPR020568">
    <property type="entry name" value="Ribosomal_Su5_D2-typ_SF"/>
</dbReference>
<dbReference type="HAMAP" id="MF_00061">
    <property type="entry name" value="IspE"/>
    <property type="match status" value="1"/>
</dbReference>
<feature type="binding site" evidence="10">
    <location>
        <begin position="99"/>
        <end position="109"/>
    </location>
    <ligand>
        <name>ATP</name>
        <dbReference type="ChEBI" id="CHEBI:30616"/>
    </ligand>
</feature>
<name>A0A5B2VQY0_9HYPH</name>
<comment type="function">
    <text evidence="10">Catalyzes the phosphorylation of the position 2 hydroxy group of 4-diphosphocytidyl-2C-methyl-D-erythritol.</text>
</comment>
<comment type="caution">
    <text evidence="13">The sequence shown here is derived from an EMBL/GenBank/DDBJ whole genome shotgun (WGS) entry which is preliminary data.</text>
</comment>
<accession>A0A5B2VQY0</accession>
<dbReference type="Pfam" id="PF00288">
    <property type="entry name" value="GHMP_kinases_N"/>
    <property type="match status" value="1"/>
</dbReference>
<dbReference type="InterPro" id="IPR006204">
    <property type="entry name" value="GHMP_kinase_N_dom"/>
</dbReference>
<evidence type="ECO:0000256" key="2">
    <source>
        <dbReference type="ARBA" id="ARBA00012052"/>
    </source>
</evidence>
<proteinExistence type="inferred from homology"/>
<dbReference type="InterPro" id="IPR014721">
    <property type="entry name" value="Ribsml_uS5_D2-typ_fold_subgr"/>
</dbReference>
<keyword evidence="5 10" id="KW-0547">Nucleotide-binding</keyword>
<dbReference type="InterPro" id="IPR036554">
    <property type="entry name" value="GHMP_kinase_C_sf"/>
</dbReference>
<dbReference type="InterPro" id="IPR013750">
    <property type="entry name" value="GHMP_kinase_C_dom"/>
</dbReference>
<dbReference type="GO" id="GO:0005524">
    <property type="term" value="F:ATP binding"/>
    <property type="evidence" value="ECO:0007669"/>
    <property type="project" value="UniProtKB-UniRule"/>
</dbReference>
<comment type="pathway">
    <text evidence="10">Isoprenoid biosynthesis; isopentenyl diphosphate biosynthesis via DXP pathway; isopentenyl diphosphate from 1-deoxy-D-xylulose 5-phosphate: step 3/6.</text>
</comment>
<evidence type="ECO:0000256" key="3">
    <source>
        <dbReference type="ARBA" id="ARBA00017473"/>
    </source>
</evidence>
<evidence type="ECO:0000256" key="8">
    <source>
        <dbReference type="ARBA" id="ARBA00023229"/>
    </source>
</evidence>
<evidence type="ECO:0000259" key="11">
    <source>
        <dbReference type="Pfam" id="PF00288"/>
    </source>
</evidence>
<evidence type="ECO:0000256" key="7">
    <source>
        <dbReference type="ARBA" id="ARBA00022840"/>
    </source>
</evidence>
<feature type="active site" evidence="10">
    <location>
        <position position="14"/>
    </location>
</feature>
<evidence type="ECO:0000313" key="13">
    <source>
        <dbReference type="EMBL" id="KAA2242173.1"/>
    </source>
</evidence>
<evidence type="ECO:0000313" key="14">
    <source>
        <dbReference type="Proteomes" id="UP000323142"/>
    </source>
</evidence>
<dbReference type="AlphaFoldDB" id="A0A5B2VQY0"/>
<dbReference type="OrthoDB" id="9809438at2"/>
<dbReference type="NCBIfam" id="NF011202">
    <property type="entry name" value="PRK14608.1"/>
    <property type="match status" value="1"/>
</dbReference>
<dbReference type="Gene3D" id="3.30.230.10">
    <property type="match status" value="1"/>
</dbReference>
<comment type="similarity">
    <text evidence="1 10">Belongs to the GHMP kinase family. IspE subfamily.</text>
</comment>
<feature type="domain" description="GHMP kinase N-terminal" evidence="11">
    <location>
        <begin position="71"/>
        <end position="148"/>
    </location>
</feature>
<dbReference type="PANTHER" id="PTHR43527:SF2">
    <property type="entry name" value="4-DIPHOSPHOCYTIDYL-2-C-METHYL-D-ERYTHRITOL KINASE, CHLOROPLASTIC"/>
    <property type="match status" value="1"/>
</dbReference>
<dbReference type="Gene3D" id="3.30.70.890">
    <property type="entry name" value="GHMP kinase, C-terminal domain"/>
    <property type="match status" value="1"/>
</dbReference>
<dbReference type="Pfam" id="PF08544">
    <property type="entry name" value="GHMP_kinases_C"/>
    <property type="match status" value="1"/>
</dbReference>
<dbReference type="RefSeq" id="WP_149815444.1">
    <property type="nucleotide sequence ID" value="NZ_VUOA01000006.1"/>
</dbReference>
<comment type="catalytic activity">
    <reaction evidence="10">
        <text>4-CDP-2-C-methyl-D-erythritol + ATP = 4-CDP-2-C-methyl-D-erythritol 2-phosphate + ADP + H(+)</text>
        <dbReference type="Rhea" id="RHEA:18437"/>
        <dbReference type="ChEBI" id="CHEBI:15378"/>
        <dbReference type="ChEBI" id="CHEBI:30616"/>
        <dbReference type="ChEBI" id="CHEBI:57823"/>
        <dbReference type="ChEBI" id="CHEBI:57919"/>
        <dbReference type="ChEBI" id="CHEBI:456216"/>
        <dbReference type="EC" id="2.7.1.148"/>
    </reaction>
</comment>
<organism evidence="13 14">
    <name type="scientific">Salinarimonas soli</name>
    <dbReference type="NCBI Taxonomy" id="1638099"/>
    <lineage>
        <taxon>Bacteria</taxon>
        <taxon>Pseudomonadati</taxon>
        <taxon>Pseudomonadota</taxon>
        <taxon>Alphaproteobacteria</taxon>
        <taxon>Hyphomicrobiales</taxon>
        <taxon>Salinarimonadaceae</taxon>
        <taxon>Salinarimonas</taxon>
    </lineage>
</organism>
<dbReference type="GO" id="GO:0016114">
    <property type="term" value="P:terpenoid biosynthetic process"/>
    <property type="evidence" value="ECO:0007669"/>
    <property type="project" value="UniProtKB-UniRule"/>
</dbReference>
<dbReference type="UniPathway" id="UPA00056">
    <property type="reaction ID" value="UER00094"/>
</dbReference>
<feature type="active site" evidence="10">
    <location>
        <position position="141"/>
    </location>
</feature>
<dbReference type="SUPFAM" id="SSF55060">
    <property type="entry name" value="GHMP Kinase, C-terminal domain"/>
    <property type="match status" value="1"/>
</dbReference>
<evidence type="ECO:0000259" key="12">
    <source>
        <dbReference type="Pfam" id="PF08544"/>
    </source>
</evidence>
<dbReference type="GO" id="GO:0019288">
    <property type="term" value="P:isopentenyl diphosphate biosynthetic process, methylerythritol 4-phosphate pathway"/>
    <property type="evidence" value="ECO:0007669"/>
    <property type="project" value="UniProtKB-UniRule"/>
</dbReference>
<dbReference type="EMBL" id="VUOA01000006">
    <property type="protein sequence ID" value="KAA2242173.1"/>
    <property type="molecule type" value="Genomic_DNA"/>
</dbReference>
<evidence type="ECO:0000256" key="5">
    <source>
        <dbReference type="ARBA" id="ARBA00022741"/>
    </source>
</evidence>
<reference evidence="13 14" key="2">
    <citation type="submission" date="2019-09" db="EMBL/GenBank/DDBJ databases">
        <authorList>
            <person name="Jin C."/>
        </authorList>
    </citation>
    <scope>NUCLEOTIDE SEQUENCE [LARGE SCALE GENOMIC DNA]</scope>
    <source>
        <strain evidence="13 14">BN140002</strain>
    </source>
</reference>
<reference evidence="13 14" key="1">
    <citation type="submission" date="2019-09" db="EMBL/GenBank/DDBJ databases">
        <title>Salinarimonas rosea gen. nov., sp. nov., a new member of the a-2 subgroup of the Proteobacteria.</title>
        <authorList>
            <person name="Liu J."/>
        </authorList>
    </citation>
    <scope>NUCLEOTIDE SEQUENCE [LARGE SCALE GENOMIC DNA]</scope>
    <source>
        <strain evidence="13 14">BN140002</strain>
    </source>
</reference>
<dbReference type="NCBIfam" id="TIGR00154">
    <property type="entry name" value="ispE"/>
    <property type="match status" value="1"/>
</dbReference>
<sequence length="291" mass="29881">MSPAGPGAAEAPAKVNLYLKVVGRRPDGYHLLDSLAVFADPADRLAAEPADDLSLVVDGPFAGRAGPVESNLVLKAARLLREHARSGMGARLRLTKLIPVEAGLGGGSSDAAAALRLLDALWETGFDEARLREMGARLGADVPVCVAGRPTLMAGIGEALTPAPALPPLAILLVNPGVATATPAVFRAYAALERGPAPPPLAGPIRDVEHLAEELRLRGNDLLPAACTVAPVVGEVVAELERLPGAVHASMSGSGATGFALFRDTAAARTAAETLAERRPGWWSHAGAVRA</sequence>
<feature type="domain" description="GHMP kinase C-terminal" evidence="12">
    <location>
        <begin position="210"/>
        <end position="277"/>
    </location>
</feature>
<dbReference type="Proteomes" id="UP000323142">
    <property type="component" value="Unassembled WGS sequence"/>
</dbReference>
<evidence type="ECO:0000256" key="1">
    <source>
        <dbReference type="ARBA" id="ARBA00009684"/>
    </source>
</evidence>
<evidence type="ECO:0000256" key="4">
    <source>
        <dbReference type="ARBA" id="ARBA00022679"/>
    </source>
</evidence>
<dbReference type="SUPFAM" id="SSF54211">
    <property type="entry name" value="Ribosomal protein S5 domain 2-like"/>
    <property type="match status" value="1"/>
</dbReference>
<gene>
    <name evidence="10" type="primary">ispE</name>
    <name evidence="13" type="ORF">F0L46_02470</name>
</gene>
<dbReference type="InterPro" id="IPR004424">
    <property type="entry name" value="IspE"/>
</dbReference>
<evidence type="ECO:0000256" key="10">
    <source>
        <dbReference type="HAMAP-Rule" id="MF_00061"/>
    </source>
</evidence>
<keyword evidence="8 10" id="KW-0414">Isoprene biosynthesis</keyword>
<keyword evidence="7 10" id="KW-0067">ATP-binding</keyword>
<dbReference type="GO" id="GO:0050515">
    <property type="term" value="F:4-(cytidine 5'-diphospho)-2-C-methyl-D-erythritol kinase activity"/>
    <property type="evidence" value="ECO:0007669"/>
    <property type="project" value="UniProtKB-UniRule"/>
</dbReference>
<keyword evidence="14" id="KW-1185">Reference proteome</keyword>
<evidence type="ECO:0000256" key="6">
    <source>
        <dbReference type="ARBA" id="ARBA00022777"/>
    </source>
</evidence>
<dbReference type="PANTHER" id="PTHR43527">
    <property type="entry name" value="4-DIPHOSPHOCYTIDYL-2-C-METHYL-D-ERYTHRITOL KINASE, CHLOROPLASTIC"/>
    <property type="match status" value="1"/>
</dbReference>
<dbReference type="PIRSF" id="PIRSF010376">
    <property type="entry name" value="IspE"/>
    <property type="match status" value="1"/>
</dbReference>
<evidence type="ECO:0000256" key="9">
    <source>
        <dbReference type="ARBA" id="ARBA00032554"/>
    </source>
</evidence>